<keyword evidence="2" id="KW-1185">Reference proteome</keyword>
<reference evidence="1 2" key="1">
    <citation type="journal article" date="2019" name="Commun. Biol.">
        <title>The bagworm genome reveals a unique fibroin gene that provides high tensile strength.</title>
        <authorList>
            <person name="Kono N."/>
            <person name="Nakamura H."/>
            <person name="Ohtoshi R."/>
            <person name="Tomita M."/>
            <person name="Numata K."/>
            <person name="Arakawa K."/>
        </authorList>
    </citation>
    <scope>NUCLEOTIDE SEQUENCE [LARGE SCALE GENOMIC DNA]</scope>
</reference>
<comment type="caution">
    <text evidence="1">The sequence shown here is derived from an EMBL/GenBank/DDBJ whole genome shotgun (WGS) entry which is preliminary data.</text>
</comment>
<evidence type="ECO:0000313" key="2">
    <source>
        <dbReference type="Proteomes" id="UP000299102"/>
    </source>
</evidence>
<dbReference type="Proteomes" id="UP000299102">
    <property type="component" value="Unassembled WGS sequence"/>
</dbReference>
<accession>A0A4C1T9N3</accession>
<name>A0A4C1T9N3_EUMVA</name>
<sequence>MIPHKQGPGGRDFLIVSQQKAARLPATPQWDRFSENNVAGPHFRCKVCAFLCPASVGQYRCETIFAQNRDYELFLNEKKNNLWPTTDWTFLGFRMDFPLESL</sequence>
<proteinExistence type="predicted"/>
<gene>
    <name evidence="1" type="ORF">EVAR_5988_1</name>
</gene>
<evidence type="ECO:0000313" key="1">
    <source>
        <dbReference type="EMBL" id="GBP11152.1"/>
    </source>
</evidence>
<dbReference type="EMBL" id="BGZK01000045">
    <property type="protein sequence ID" value="GBP11152.1"/>
    <property type="molecule type" value="Genomic_DNA"/>
</dbReference>
<protein>
    <submittedName>
        <fullName evidence="1">Uncharacterized protein</fullName>
    </submittedName>
</protein>
<dbReference type="AlphaFoldDB" id="A0A4C1T9N3"/>
<organism evidence="1 2">
    <name type="scientific">Eumeta variegata</name>
    <name type="common">Bagworm moth</name>
    <name type="synonym">Eumeta japonica</name>
    <dbReference type="NCBI Taxonomy" id="151549"/>
    <lineage>
        <taxon>Eukaryota</taxon>
        <taxon>Metazoa</taxon>
        <taxon>Ecdysozoa</taxon>
        <taxon>Arthropoda</taxon>
        <taxon>Hexapoda</taxon>
        <taxon>Insecta</taxon>
        <taxon>Pterygota</taxon>
        <taxon>Neoptera</taxon>
        <taxon>Endopterygota</taxon>
        <taxon>Lepidoptera</taxon>
        <taxon>Glossata</taxon>
        <taxon>Ditrysia</taxon>
        <taxon>Tineoidea</taxon>
        <taxon>Psychidae</taxon>
        <taxon>Oiketicinae</taxon>
        <taxon>Eumeta</taxon>
    </lineage>
</organism>